<evidence type="ECO:0000313" key="2">
    <source>
        <dbReference type="Proteomes" id="UP000035503"/>
    </source>
</evidence>
<dbReference type="EMBL" id="CP004021">
    <property type="protein sequence ID" value="AKK20420.1"/>
    <property type="molecule type" value="Genomic_DNA"/>
</dbReference>
<sequence length="99" mass="11463">MFAVRKKDSLETEITRNICCRIDEISKILSNKSQDISEQELRMKIYLVTARIIALTAFREGKEHYILKSFKKNDSLLAQTIIQEINTLQCKSKALKNNS</sequence>
<dbReference type="PATRIC" id="fig|1277257.4.peg.854"/>
<dbReference type="AlphaFoldDB" id="A0A0G3I5B5"/>
<dbReference type="OrthoDB" id="8304872at2"/>
<organism evidence="1 2">
    <name type="scientific">Candidatus Liberibacter africanus PTSAPSY</name>
    <dbReference type="NCBI Taxonomy" id="1277257"/>
    <lineage>
        <taxon>Bacteria</taxon>
        <taxon>Pseudomonadati</taxon>
        <taxon>Pseudomonadota</taxon>
        <taxon>Alphaproteobacteria</taxon>
        <taxon>Hyphomicrobiales</taxon>
        <taxon>Rhizobiaceae</taxon>
        <taxon>Liberibacter</taxon>
    </lineage>
</organism>
<name>A0A0G3I5B5_LIBAF</name>
<proteinExistence type="predicted"/>
<accession>A0A0G3I5B5</accession>
<reference evidence="1 2" key="1">
    <citation type="journal article" date="2015" name="Genome Announc.">
        <title>Complete Genome Sequence of 'Candidatus Liberibacter africanus,' a Bacterium Associated with Citrus Huanglongbing.</title>
        <authorList>
            <person name="Lin H."/>
            <person name="Pietersen G."/>
            <person name="Han C."/>
            <person name="Read D.A."/>
            <person name="Lou B."/>
            <person name="Gupta G."/>
            <person name="Civerolo E.L."/>
        </authorList>
    </citation>
    <scope>NUCLEOTIDE SEQUENCE [LARGE SCALE GENOMIC DNA]</scope>
    <source>
        <strain evidence="1 2">PTSAPSY</strain>
    </source>
</reference>
<protein>
    <submittedName>
        <fullName evidence="1">Uncharacterized protein</fullName>
    </submittedName>
</protein>
<dbReference type="KEGG" id="lau:G293_03980"/>
<dbReference type="Proteomes" id="UP000035503">
    <property type="component" value="Chromosome"/>
</dbReference>
<gene>
    <name evidence="1" type="ORF">G293_03980</name>
</gene>
<keyword evidence="2" id="KW-1185">Reference proteome</keyword>
<dbReference type="RefSeq" id="WP_047264401.1">
    <property type="nucleotide sequence ID" value="NZ_CP004021.1"/>
</dbReference>
<evidence type="ECO:0000313" key="1">
    <source>
        <dbReference type="EMBL" id="AKK20420.1"/>
    </source>
</evidence>